<dbReference type="EMBL" id="JADWVN010000007">
    <property type="protein sequence ID" value="MBL7525756.1"/>
    <property type="molecule type" value="Genomic_DNA"/>
</dbReference>
<gene>
    <name evidence="1" type="ORF">I5282_04095</name>
</gene>
<dbReference type="RefSeq" id="WP_203109365.1">
    <property type="nucleotide sequence ID" value="NZ_JADOBG010000010.1"/>
</dbReference>
<sequence length="137" mass="15817">MNQSIDLTELKRIKDNLRQQPQTLDELWFSYPGLWQALAWNKVQLSLWLTCQPDIVKEENEAGKSTYISRQQDSLGKIDLGEEIVRILKVEQRPLALNFIKNKLPTGTFATETILKKTIEDHPQLTMMGPLVKLNLN</sequence>
<organism evidence="1 2">
    <name type="scientific">Legionella bononiensis</name>
    <dbReference type="NCBI Taxonomy" id="2793102"/>
    <lineage>
        <taxon>Bacteria</taxon>
        <taxon>Pseudomonadati</taxon>
        <taxon>Pseudomonadota</taxon>
        <taxon>Gammaproteobacteria</taxon>
        <taxon>Legionellales</taxon>
        <taxon>Legionellaceae</taxon>
        <taxon>Legionella</taxon>
    </lineage>
</organism>
<name>A0ABS1W8T6_9GAMM</name>
<dbReference type="Proteomes" id="UP000809910">
    <property type="component" value="Unassembled WGS sequence"/>
</dbReference>
<accession>A0ABS1W8T6</accession>
<protein>
    <submittedName>
        <fullName evidence="1">Uncharacterized protein</fullName>
    </submittedName>
</protein>
<comment type="caution">
    <text evidence="1">The sequence shown here is derived from an EMBL/GenBank/DDBJ whole genome shotgun (WGS) entry which is preliminary data.</text>
</comment>
<reference evidence="1 2" key="1">
    <citation type="submission" date="2020-12" db="EMBL/GenBank/DDBJ databases">
        <title>WGS of Legionella: environmental sample.</title>
        <authorList>
            <person name="Cristino S."/>
            <person name="Girolamini L."/>
            <person name="Salaris S."/>
            <person name="Pascale M.R."/>
            <person name="Mazzotta M."/>
            <person name="Orsini M."/>
            <person name="Grottola A."/>
        </authorList>
    </citation>
    <scope>NUCLEOTIDE SEQUENCE [LARGE SCALE GENOMIC DNA]</scope>
    <source>
        <strain evidence="1 2">30cs62</strain>
    </source>
</reference>
<evidence type="ECO:0000313" key="1">
    <source>
        <dbReference type="EMBL" id="MBL7525756.1"/>
    </source>
</evidence>
<keyword evidence="2" id="KW-1185">Reference proteome</keyword>
<proteinExistence type="predicted"/>
<evidence type="ECO:0000313" key="2">
    <source>
        <dbReference type="Proteomes" id="UP000809910"/>
    </source>
</evidence>